<gene>
    <name evidence="6" type="ORF">INF28_01375</name>
</gene>
<evidence type="ECO:0000256" key="3">
    <source>
        <dbReference type="ARBA" id="ARBA00023163"/>
    </source>
</evidence>
<accession>A0A9D5LYY1</accession>
<keyword evidence="4" id="KW-0472">Membrane</keyword>
<feature type="transmembrane region" description="Helical" evidence="4">
    <location>
        <begin position="12"/>
        <end position="36"/>
    </location>
</feature>
<evidence type="ECO:0000313" key="7">
    <source>
        <dbReference type="Proteomes" id="UP000806542"/>
    </source>
</evidence>
<evidence type="ECO:0000313" key="6">
    <source>
        <dbReference type="EMBL" id="MBE5039120.1"/>
    </source>
</evidence>
<dbReference type="PANTHER" id="PTHR43280">
    <property type="entry name" value="ARAC-FAMILY TRANSCRIPTIONAL REGULATOR"/>
    <property type="match status" value="1"/>
</dbReference>
<keyword evidence="3" id="KW-0804">Transcription</keyword>
<dbReference type="GO" id="GO:0043565">
    <property type="term" value="F:sequence-specific DNA binding"/>
    <property type="evidence" value="ECO:0007669"/>
    <property type="project" value="InterPro"/>
</dbReference>
<dbReference type="EMBL" id="JADCKB010000002">
    <property type="protein sequence ID" value="MBE5039120.1"/>
    <property type="molecule type" value="Genomic_DNA"/>
</dbReference>
<dbReference type="RefSeq" id="WP_226391684.1">
    <property type="nucleotide sequence ID" value="NZ_JADCKB010000002.1"/>
</dbReference>
<dbReference type="Pfam" id="PF12833">
    <property type="entry name" value="HTH_18"/>
    <property type="match status" value="1"/>
</dbReference>
<dbReference type="InterPro" id="IPR018060">
    <property type="entry name" value="HTH_AraC"/>
</dbReference>
<dbReference type="GO" id="GO:0003700">
    <property type="term" value="F:DNA-binding transcription factor activity"/>
    <property type="evidence" value="ECO:0007669"/>
    <property type="project" value="InterPro"/>
</dbReference>
<dbReference type="SUPFAM" id="SSF46689">
    <property type="entry name" value="Homeodomain-like"/>
    <property type="match status" value="1"/>
</dbReference>
<feature type="transmembrane region" description="Helical" evidence="4">
    <location>
        <begin position="295"/>
        <end position="315"/>
    </location>
</feature>
<sequence>MKLFTSGGNHKIVFAWFVSYMLILFFTSCVNFIAYIPIEQRMEEQNNHYVTELLENRKEEMDNLRTLVNNAAVEISHNETINRLAFSTENLSGNNYYRVVEAAEALAVYKTIESEFQNVYVYFHKLNYCVGLNTSNIAQSYFKVQFGDRQIKQSDWMSLMIENHNGEFIALPSESADYPETVLYLLSLYGTERFVPAATIVIEVNSDKFTPASGAESYNEAFFIINAEGKVFPFGNPTEEARVQEIADTYGVADGISTVGKQIMIANHSENSEWKYLYLVDKSVFQSGIRAARRWIITLNILGIFVVIFIAFLFARKNYQTVQQIINLFGSPQKSEESGFRYIESRISDIVAENQAYSKITEKLQDNVIRSAFLSRLLNERVHISNKEEMLDSLGISFPYPLFQVVLFYIEINDDMFFDNKNDDTEESYRLARLILTNILGDLLAKEEIVAEYCDVEGMLAGIVNLKTEEHIDKFKKIIQKLQEFLLSNFNIRFMAGMSDSYTNSDDLPHCYSEAMSCMEQYFFSSNDVVTYSELENTELTDCYIPRNMEEQLVNGMKVGNYEICVKVLDRIFQENIFASNQSVQAAKIVLYELTAIMIRTIAEQGIIDDENAISDLIHMVDNIGVNMDAKEITRRLQGVMQSFCTKHKQETVQKTDILTDRAKLFVDEHYMEPALTVAMIAENCNVSMAYLSTNFKKRYQSGLLEYINLVRIEHAKKILEDSNDTMERVAELVGYSNMRSFFRMFSRYVGTSPNRYRAMMLAKKKEST</sequence>
<name>A0A9D5LYY1_9FIRM</name>
<evidence type="ECO:0000256" key="1">
    <source>
        <dbReference type="ARBA" id="ARBA00023015"/>
    </source>
</evidence>
<keyword evidence="4" id="KW-0812">Transmembrane</keyword>
<feature type="domain" description="HTH araC/xylS-type" evidence="5">
    <location>
        <begin position="661"/>
        <end position="760"/>
    </location>
</feature>
<dbReference type="SMART" id="SM00342">
    <property type="entry name" value="HTH_ARAC"/>
    <property type="match status" value="1"/>
</dbReference>
<organism evidence="6 7">
    <name type="scientific">Ructibacterium gallinarum</name>
    <dbReference type="NCBI Taxonomy" id="2779355"/>
    <lineage>
        <taxon>Bacteria</taxon>
        <taxon>Bacillati</taxon>
        <taxon>Bacillota</taxon>
        <taxon>Clostridia</taxon>
        <taxon>Eubacteriales</taxon>
        <taxon>Oscillospiraceae</taxon>
        <taxon>Ructibacterium</taxon>
    </lineage>
</organism>
<keyword evidence="4" id="KW-1133">Transmembrane helix</keyword>
<dbReference type="Gene3D" id="1.10.10.60">
    <property type="entry name" value="Homeodomain-like"/>
    <property type="match status" value="2"/>
</dbReference>
<dbReference type="AlphaFoldDB" id="A0A9D5LYY1"/>
<reference evidence="6" key="1">
    <citation type="submission" date="2020-10" db="EMBL/GenBank/DDBJ databases">
        <title>ChiBAC.</title>
        <authorList>
            <person name="Zenner C."/>
            <person name="Hitch T.C.A."/>
            <person name="Clavel T."/>
        </authorList>
    </citation>
    <scope>NUCLEOTIDE SEQUENCE</scope>
    <source>
        <strain evidence="6">DSM 107454</strain>
    </source>
</reference>
<dbReference type="PROSITE" id="PS01124">
    <property type="entry name" value="HTH_ARAC_FAMILY_2"/>
    <property type="match status" value="1"/>
</dbReference>
<dbReference type="InterPro" id="IPR018062">
    <property type="entry name" value="HTH_AraC-typ_CS"/>
</dbReference>
<keyword evidence="7" id="KW-1185">Reference proteome</keyword>
<evidence type="ECO:0000259" key="5">
    <source>
        <dbReference type="PROSITE" id="PS01124"/>
    </source>
</evidence>
<comment type="caution">
    <text evidence="6">The sequence shown here is derived from an EMBL/GenBank/DDBJ whole genome shotgun (WGS) entry which is preliminary data.</text>
</comment>
<dbReference type="PROSITE" id="PS51257">
    <property type="entry name" value="PROKAR_LIPOPROTEIN"/>
    <property type="match status" value="1"/>
</dbReference>
<keyword evidence="1" id="KW-0805">Transcription regulation</keyword>
<dbReference type="PROSITE" id="PS00041">
    <property type="entry name" value="HTH_ARAC_FAMILY_1"/>
    <property type="match status" value="1"/>
</dbReference>
<dbReference type="Proteomes" id="UP000806542">
    <property type="component" value="Unassembled WGS sequence"/>
</dbReference>
<proteinExistence type="predicted"/>
<keyword evidence="2" id="KW-0238">DNA-binding</keyword>
<dbReference type="InterPro" id="IPR009057">
    <property type="entry name" value="Homeodomain-like_sf"/>
</dbReference>
<evidence type="ECO:0000256" key="2">
    <source>
        <dbReference type="ARBA" id="ARBA00023125"/>
    </source>
</evidence>
<evidence type="ECO:0000256" key="4">
    <source>
        <dbReference type="SAM" id="Phobius"/>
    </source>
</evidence>
<dbReference type="PANTHER" id="PTHR43280:SF2">
    <property type="entry name" value="HTH-TYPE TRANSCRIPTIONAL REGULATOR EXSA"/>
    <property type="match status" value="1"/>
</dbReference>
<protein>
    <submittedName>
        <fullName evidence="6">Helix-turn-helix transcriptional regulator</fullName>
    </submittedName>
</protein>